<proteinExistence type="predicted"/>
<dbReference type="InterPro" id="IPR050570">
    <property type="entry name" value="Cell_wall_metabolism_enzyme"/>
</dbReference>
<feature type="domain" description="Secretion system C-terminal sorting" evidence="4">
    <location>
        <begin position="387"/>
        <end position="455"/>
    </location>
</feature>
<accession>A0ABS5S3I9</accession>
<dbReference type="PANTHER" id="PTHR21666">
    <property type="entry name" value="PEPTIDASE-RELATED"/>
    <property type="match status" value="1"/>
</dbReference>
<keyword evidence="1 2" id="KW-0732">Signal</keyword>
<evidence type="ECO:0000313" key="6">
    <source>
        <dbReference type="Proteomes" id="UP001297092"/>
    </source>
</evidence>
<name>A0ABS5S3I9_9FLAO</name>
<evidence type="ECO:0000256" key="2">
    <source>
        <dbReference type="SAM" id="SignalP"/>
    </source>
</evidence>
<evidence type="ECO:0000256" key="1">
    <source>
        <dbReference type="ARBA" id="ARBA00022729"/>
    </source>
</evidence>
<evidence type="ECO:0000259" key="3">
    <source>
        <dbReference type="Pfam" id="PF01551"/>
    </source>
</evidence>
<evidence type="ECO:0000259" key="4">
    <source>
        <dbReference type="Pfam" id="PF18962"/>
    </source>
</evidence>
<dbReference type="Pfam" id="PF18962">
    <property type="entry name" value="Por_Secre_tail"/>
    <property type="match status" value="1"/>
</dbReference>
<reference evidence="5 6" key="1">
    <citation type="submission" date="2021-05" db="EMBL/GenBank/DDBJ databases">
        <title>Aequorivita echinoideorum JCM 30378 genome.</title>
        <authorList>
            <person name="Zhang H."/>
            <person name="Li C."/>
        </authorList>
    </citation>
    <scope>NUCLEOTIDE SEQUENCE [LARGE SCALE GENOMIC DNA]</scope>
    <source>
        <strain evidence="5 6">JCM30378</strain>
    </source>
</reference>
<sequence>MKPKLLFLSLCCAFSAWAQTPEASFHPVSFEKTECISASQRAEVRQQIERNKLEIEKTRPNAFQHKGNHPLFIFPIQPKVGFSGYGYYSVNNYVDHNPTPNGNLLDFECGNRTYDWSNGNHEGTDYVLWPYPWKRMQEDLMEIVAAAPGTIVDKRDGNFDLNCLNNGNPNWNGIIVEHADGSQAWYWHFKDGGITSKNVGETVAAGEFLGIAGSSGSSVVPHLHFEIYDASGNLIDPYQGPCNTMNSDSWWAAQPDYFVPAINHLSTHSTQAFDDTCGVVENTYEELNFEPGDELVFRIFYRDLQTDAETHIIFRKPDGTIQYDWVFASPWQFYPQAYAQWNFEVDATWPDGVYNVEVEFGGNSYETIFGVNTNLGTADVIVNEVSIHPNPTSDKVNITSTSQMDKIRVYDVMGRIVLETFPNGLNIELDLSRLNSGMYLAIISSEGKQTVKKIIKE</sequence>
<dbReference type="InterPro" id="IPR016047">
    <property type="entry name" value="M23ase_b-sheet_dom"/>
</dbReference>
<feature type="domain" description="M23ase beta-sheet core" evidence="3">
    <location>
        <begin position="142"/>
        <end position="237"/>
    </location>
</feature>
<protein>
    <submittedName>
        <fullName evidence="5">T9SS type A sorting domain-containing protein</fullName>
    </submittedName>
</protein>
<dbReference type="EMBL" id="JAHCTB010000002">
    <property type="protein sequence ID" value="MBT0607777.1"/>
    <property type="molecule type" value="Genomic_DNA"/>
</dbReference>
<dbReference type="Pfam" id="PF01551">
    <property type="entry name" value="Peptidase_M23"/>
    <property type="match status" value="1"/>
</dbReference>
<gene>
    <name evidence="5" type="ORF">KIV10_06245</name>
</gene>
<dbReference type="Proteomes" id="UP001297092">
    <property type="component" value="Unassembled WGS sequence"/>
</dbReference>
<feature type="signal peptide" evidence="2">
    <location>
        <begin position="1"/>
        <end position="18"/>
    </location>
</feature>
<dbReference type="RefSeq" id="WP_214112627.1">
    <property type="nucleotide sequence ID" value="NZ_JAHCTB010000002.1"/>
</dbReference>
<dbReference type="InterPro" id="IPR011055">
    <property type="entry name" value="Dup_hybrid_motif"/>
</dbReference>
<dbReference type="Gene3D" id="2.70.70.10">
    <property type="entry name" value="Glucose Permease (Domain IIA)"/>
    <property type="match status" value="1"/>
</dbReference>
<dbReference type="InterPro" id="IPR026444">
    <property type="entry name" value="Secre_tail"/>
</dbReference>
<feature type="chain" id="PRO_5046898145" evidence="2">
    <location>
        <begin position="19"/>
        <end position="457"/>
    </location>
</feature>
<dbReference type="SUPFAM" id="SSF51261">
    <property type="entry name" value="Duplicated hybrid motif"/>
    <property type="match status" value="1"/>
</dbReference>
<organism evidence="5 6">
    <name type="scientific">Aequorivita echinoideorum</name>
    <dbReference type="NCBI Taxonomy" id="1549647"/>
    <lineage>
        <taxon>Bacteria</taxon>
        <taxon>Pseudomonadati</taxon>
        <taxon>Bacteroidota</taxon>
        <taxon>Flavobacteriia</taxon>
        <taxon>Flavobacteriales</taxon>
        <taxon>Flavobacteriaceae</taxon>
        <taxon>Aequorivita</taxon>
    </lineage>
</organism>
<dbReference type="CDD" id="cd12797">
    <property type="entry name" value="M23_peptidase"/>
    <property type="match status" value="1"/>
</dbReference>
<evidence type="ECO:0000313" key="5">
    <source>
        <dbReference type="EMBL" id="MBT0607777.1"/>
    </source>
</evidence>
<comment type="caution">
    <text evidence="5">The sequence shown here is derived from an EMBL/GenBank/DDBJ whole genome shotgun (WGS) entry which is preliminary data.</text>
</comment>
<dbReference type="PANTHER" id="PTHR21666:SF270">
    <property type="entry name" value="MUREIN HYDROLASE ACTIVATOR ENVC"/>
    <property type="match status" value="1"/>
</dbReference>
<dbReference type="NCBIfam" id="TIGR04183">
    <property type="entry name" value="Por_Secre_tail"/>
    <property type="match status" value="1"/>
</dbReference>
<keyword evidence="6" id="KW-1185">Reference proteome</keyword>